<accession>A0AAN4R4P1</accession>
<evidence type="ECO:0000313" key="2">
    <source>
        <dbReference type="Proteomes" id="UP000321287"/>
    </source>
</evidence>
<proteinExistence type="predicted"/>
<dbReference type="EMBL" id="BJVS01000007">
    <property type="protein sequence ID" value="GEL54382.1"/>
    <property type="molecule type" value="Genomic_DNA"/>
</dbReference>
<sequence length="49" mass="5316">MSIHAAAALAESHDLAGQYKGKRLAPYENKTRTNCTDFARIGPGDSRPQ</sequence>
<evidence type="ECO:0000313" key="1">
    <source>
        <dbReference type="EMBL" id="GEL54382.1"/>
    </source>
</evidence>
<dbReference type="Proteomes" id="UP000321287">
    <property type="component" value="Unassembled WGS sequence"/>
</dbReference>
<keyword evidence="2" id="KW-1185">Reference proteome</keyword>
<dbReference type="AlphaFoldDB" id="A0AAN4R4P1"/>
<organism evidence="1 2">
    <name type="scientific">Asaia bogorensis NBRC 16594</name>
    <dbReference type="NCBI Taxonomy" id="1231624"/>
    <lineage>
        <taxon>Bacteria</taxon>
        <taxon>Pseudomonadati</taxon>
        <taxon>Pseudomonadota</taxon>
        <taxon>Alphaproteobacteria</taxon>
        <taxon>Acetobacterales</taxon>
        <taxon>Acetobacteraceae</taxon>
        <taxon>Asaia</taxon>
    </lineage>
</organism>
<reference evidence="1 2" key="1">
    <citation type="submission" date="2019-07" db="EMBL/GenBank/DDBJ databases">
        <title>Whole genome shotgun sequence of Asaia bogorensis NBRC 16594.</title>
        <authorList>
            <person name="Hosoyama A."/>
            <person name="Uohara A."/>
            <person name="Ohji S."/>
            <person name="Ichikawa N."/>
        </authorList>
    </citation>
    <scope>NUCLEOTIDE SEQUENCE [LARGE SCALE GENOMIC DNA]</scope>
    <source>
        <strain evidence="1 2">NBRC 16594</strain>
    </source>
</reference>
<gene>
    <name evidence="1" type="ORF">ABO01nite_23890</name>
</gene>
<protein>
    <submittedName>
        <fullName evidence="1">Uncharacterized protein</fullName>
    </submittedName>
</protein>
<comment type="caution">
    <text evidence="1">The sequence shown here is derived from an EMBL/GenBank/DDBJ whole genome shotgun (WGS) entry which is preliminary data.</text>
</comment>
<name>A0AAN4R4P1_9PROT</name>